<reference evidence="4 5" key="1">
    <citation type="submission" date="2024-01" db="EMBL/GenBank/DDBJ databases">
        <title>A telomere-to-telomere, gap-free genome of sweet tea (Lithocarpus litseifolius).</title>
        <authorList>
            <person name="Zhou J."/>
        </authorList>
    </citation>
    <scope>NUCLEOTIDE SEQUENCE [LARGE SCALE GENOMIC DNA]</scope>
    <source>
        <strain evidence="4">Zhou-2022a</strain>
        <tissue evidence="4">Leaf</tissue>
    </source>
</reference>
<dbReference type="PANTHER" id="PTHR46128">
    <property type="entry name" value="MITOCHONDRIAL GROUP I INTRON SPLICING FACTOR CCM1"/>
    <property type="match status" value="1"/>
</dbReference>
<comment type="caution">
    <text evidence="4">The sequence shown here is derived from an EMBL/GenBank/DDBJ whole genome shotgun (WGS) entry which is preliminary data.</text>
</comment>
<evidence type="ECO:0000313" key="4">
    <source>
        <dbReference type="EMBL" id="KAL0011887.1"/>
    </source>
</evidence>
<dbReference type="EMBL" id="JAZDWU010000002">
    <property type="protein sequence ID" value="KAL0011887.1"/>
    <property type="molecule type" value="Genomic_DNA"/>
</dbReference>
<dbReference type="Pfam" id="PF13041">
    <property type="entry name" value="PPR_2"/>
    <property type="match status" value="1"/>
</dbReference>
<dbReference type="Pfam" id="PF01535">
    <property type="entry name" value="PPR"/>
    <property type="match status" value="2"/>
</dbReference>
<dbReference type="NCBIfam" id="TIGR00756">
    <property type="entry name" value="PPR"/>
    <property type="match status" value="3"/>
</dbReference>
<proteinExistence type="inferred from homology"/>
<evidence type="ECO:0000256" key="2">
    <source>
        <dbReference type="ARBA" id="ARBA00022737"/>
    </source>
</evidence>
<name>A0AAW2DME4_9ROSI</name>
<feature type="repeat" description="PPR" evidence="3">
    <location>
        <begin position="146"/>
        <end position="180"/>
    </location>
</feature>
<evidence type="ECO:0008006" key="6">
    <source>
        <dbReference type="Google" id="ProtNLM"/>
    </source>
</evidence>
<protein>
    <recommendedName>
        <fullName evidence="6">Pentatricopeptide repeat-containing protein</fullName>
    </recommendedName>
</protein>
<dbReference type="PROSITE" id="PS51375">
    <property type="entry name" value="PPR"/>
    <property type="match status" value="4"/>
</dbReference>
<comment type="similarity">
    <text evidence="1">Belongs to the PPR family. P subfamily.</text>
</comment>
<evidence type="ECO:0000256" key="3">
    <source>
        <dbReference type="PROSITE-ProRule" id="PRU00708"/>
    </source>
</evidence>
<dbReference type="Gene3D" id="1.25.40.10">
    <property type="entry name" value="Tetratricopeptide repeat domain"/>
    <property type="match status" value="2"/>
</dbReference>
<dbReference type="AlphaFoldDB" id="A0AAW2DME4"/>
<dbReference type="InterPro" id="IPR002885">
    <property type="entry name" value="PPR_rpt"/>
</dbReference>
<keyword evidence="2" id="KW-0677">Repeat</keyword>
<dbReference type="PANTHER" id="PTHR46128:SF73">
    <property type="entry name" value="CRIB DOMAIN-CONTAINING PROTEIN"/>
    <property type="match status" value="1"/>
</dbReference>
<keyword evidence="5" id="KW-1185">Reference proteome</keyword>
<feature type="repeat" description="PPR" evidence="3">
    <location>
        <begin position="54"/>
        <end position="88"/>
    </location>
</feature>
<gene>
    <name evidence="4" type="ORF">SO802_006995</name>
</gene>
<feature type="repeat" description="PPR" evidence="3">
    <location>
        <begin position="111"/>
        <end position="145"/>
    </location>
</feature>
<accession>A0AAW2DME4</accession>
<dbReference type="InterPro" id="IPR050872">
    <property type="entry name" value="PPR_P_subfamily"/>
</dbReference>
<dbReference type="Proteomes" id="UP001459277">
    <property type="component" value="Unassembled WGS sequence"/>
</dbReference>
<dbReference type="SUPFAM" id="SSF81901">
    <property type="entry name" value="HCP-like"/>
    <property type="match status" value="1"/>
</dbReference>
<evidence type="ECO:0000256" key="1">
    <source>
        <dbReference type="ARBA" id="ARBA00007626"/>
    </source>
</evidence>
<organism evidence="4 5">
    <name type="scientific">Lithocarpus litseifolius</name>
    <dbReference type="NCBI Taxonomy" id="425828"/>
    <lineage>
        <taxon>Eukaryota</taxon>
        <taxon>Viridiplantae</taxon>
        <taxon>Streptophyta</taxon>
        <taxon>Embryophyta</taxon>
        <taxon>Tracheophyta</taxon>
        <taxon>Spermatophyta</taxon>
        <taxon>Magnoliopsida</taxon>
        <taxon>eudicotyledons</taxon>
        <taxon>Gunneridae</taxon>
        <taxon>Pentapetalae</taxon>
        <taxon>rosids</taxon>
        <taxon>fabids</taxon>
        <taxon>Fagales</taxon>
        <taxon>Fagaceae</taxon>
        <taxon>Lithocarpus</taxon>
    </lineage>
</organism>
<dbReference type="Pfam" id="PF12854">
    <property type="entry name" value="PPR_1"/>
    <property type="match status" value="1"/>
</dbReference>
<sequence length="223" mass="24956">MDDAKRVLEEMEARGSMPDGFTYNILFDGNSRCGDDEASLALYEEAIGKEVRFNNYSCSILLNGLFKEGKMEKAEEVLEKLIENGLVPDELLFYRCFQILEEMENKGMKPNVVSYGSLIHCLCKNGRLLEAEIILRDMVGREVLPNAQIYNMLIDGNCTAGKLKESFRFFEEMVKNGIGATLVTNNVLINGPCKRGTMIEAEDLVSQITSCGYNPNVLSHTTP</sequence>
<feature type="repeat" description="PPR" evidence="3">
    <location>
        <begin position="181"/>
        <end position="215"/>
    </location>
</feature>
<dbReference type="InterPro" id="IPR011990">
    <property type="entry name" value="TPR-like_helical_dom_sf"/>
</dbReference>
<evidence type="ECO:0000313" key="5">
    <source>
        <dbReference type="Proteomes" id="UP001459277"/>
    </source>
</evidence>